<dbReference type="PRINTS" id="PR00032">
    <property type="entry name" value="HTHARAC"/>
</dbReference>
<keyword evidence="3" id="KW-0804">Transcription</keyword>
<dbReference type="SMART" id="SM00342">
    <property type="entry name" value="HTH_ARAC"/>
    <property type="match status" value="1"/>
</dbReference>
<keyword evidence="2" id="KW-0238">DNA-binding</keyword>
<proteinExistence type="predicted"/>
<dbReference type="InterPro" id="IPR018062">
    <property type="entry name" value="HTH_AraC-typ_CS"/>
</dbReference>
<dbReference type="Proteomes" id="UP000231019">
    <property type="component" value="Unassembled WGS sequence"/>
</dbReference>
<dbReference type="InterPro" id="IPR050204">
    <property type="entry name" value="AraC_XylS_family_regulators"/>
</dbReference>
<dbReference type="InterPro" id="IPR032783">
    <property type="entry name" value="AraC_lig"/>
</dbReference>
<evidence type="ECO:0000259" key="4">
    <source>
        <dbReference type="PROSITE" id="PS01124"/>
    </source>
</evidence>
<evidence type="ECO:0000313" key="5">
    <source>
        <dbReference type="EMBL" id="PIW15761.1"/>
    </source>
</evidence>
<dbReference type="Gene3D" id="1.10.10.60">
    <property type="entry name" value="Homeodomain-like"/>
    <property type="match status" value="2"/>
</dbReference>
<dbReference type="PANTHER" id="PTHR46796">
    <property type="entry name" value="HTH-TYPE TRANSCRIPTIONAL ACTIVATOR RHAS-RELATED"/>
    <property type="match status" value="1"/>
</dbReference>
<dbReference type="SUPFAM" id="SSF46689">
    <property type="entry name" value="Homeodomain-like"/>
    <property type="match status" value="2"/>
</dbReference>
<dbReference type="AlphaFoldDB" id="A0A2M7G1X8"/>
<evidence type="ECO:0000313" key="6">
    <source>
        <dbReference type="Proteomes" id="UP000231019"/>
    </source>
</evidence>
<accession>A0A2M7G1X8</accession>
<evidence type="ECO:0000256" key="2">
    <source>
        <dbReference type="ARBA" id="ARBA00023125"/>
    </source>
</evidence>
<dbReference type="GO" id="GO:0043565">
    <property type="term" value="F:sequence-specific DNA binding"/>
    <property type="evidence" value="ECO:0007669"/>
    <property type="project" value="InterPro"/>
</dbReference>
<dbReference type="GO" id="GO:0003700">
    <property type="term" value="F:DNA-binding transcription factor activity"/>
    <property type="evidence" value="ECO:0007669"/>
    <property type="project" value="InterPro"/>
</dbReference>
<sequence>MDILADILKQAGLRSRVLNQRALYSPWALRFPCPRSMGFHVVTQGQAWLWQSESSPPLHLHRGDIAFMSRGTSHWVSSSPDPDLLKSAEDCSASAPPHEKAGQEPLVTVVSGAYQLWHAPIHPLFQDLPEWVIIHADRLSGVDTIQTSLTLLAQELENSEMGSEAIVRSILEILFHLILRRILKTSESRRWTLATQDPAIGQALQLMHAHPDKDWSLESLAETVGLSRTGFANKFRKILGDTPLHYLTELRMQKAMAALADSTLSLEKIAHTVGYQDAFGFSKSFKKMVGLSPREFRRKNEAEKALSWRFE</sequence>
<dbReference type="PROSITE" id="PS01124">
    <property type="entry name" value="HTH_ARAC_FAMILY_2"/>
    <property type="match status" value="1"/>
</dbReference>
<feature type="domain" description="HTH araC/xylS-type" evidence="4">
    <location>
        <begin position="201"/>
        <end position="299"/>
    </location>
</feature>
<dbReference type="InterPro" id="IPR009057">
    <property type="entry name" value="Homeodomain-like_sf"/>
</dbReference>
<organism evidence="5 6">
    <name type="scientific">bacterium (Candidatus Blackallbacteria) CG17_big_fil_post_rev_8_21_14_2_50_48_46</name>
    <dbReference type="NCBI Taxonomy" id="2014261"/>
    <lineage>
        <taxon>Bacteria</taxon>
        <taxon>Candidatus Blackallbacteria</taxon>
    </lineage>
</organism>
<dbReference type="Pfam" id="PF12852">
    <property type="entry name" value="Cupin_6"/>
    <property type="match status" value="1"/>
</dbReference>
<dbReference type="InterPro" id="IPR018060">
    <property type="entry name" value="HTH_AraC"/>
</dbReference>
<evidence type="ECO:0000256" key="1">
    <source>
        <dbReference type="ARBA" id="ARBA00023015"/>
    </source>
</evidence>
<dbReference type="Pfam" id="PF12833">
    <property type="entry name" value="HTH_18"/>
    <property type="match status" value="1"/>
</dbReference>
<dbReference type="PROSITE" id="PS00041">
    <property type="entry name" value="HTH_ARAC_FAMILY_1"/>
    <property type="match status" value="1"/>
</dbReference>
<name>A0A2M7G1X8_9BACT</name>
<dbReference type="InterPro" id="IPR020449">
    <property type="entry name" value="Tscrpt_reg_AraC-type_HTH"/>
</dbReference>
<reference evidence="5 6" key="1">
    <citation type="submission" date="2017-09" db="EMBL/GenBank/DDBJ databases">
        <title>Depth-based differentiation of microbial function through sediment-hosted aquifers and enrichment of novel symbionts in the deep terrestrial subsurface.</title>
        <authorList>
            <person name="Probst A.J."/>
            <person name="Ladd B."/>
            <person name="Jarett J.K."/>
            <person name="Geller-Mcgrath D.E."/>
            <person name="Sieber C.M."/>
            <person name="Emerson J.B."/>
            <person name="Anantharaman K."/>
            <person name="Thomas B.C."/>
            <person name="Malmstrom R."/>
            <person name="Stieglmeier M."/>
            <person name="Klingl A."/>
            <person name="Woyke T."/>
            <person name="Ryan C.M."/>
            <person name="Banfield J.F."/>
        </authorList>
    </citation>
    <scope>NUCLEOTIDE SEQUENCE [LARGE SCALE GENOMIC DNA]</scope>
    <source>
        <strain evidence="5">CG17_big_fil_post_rev_8_21_14_2_50_48_46</strain>
    </source>
</reference>
<evidence type="ECO:0000256" key="3">
    <source>
        <dbReference type="ARBA" id="ARBA00023163"/>
    </source>
</evidence>
<dbReference type="EMBL" id="PFFQ01000045">
    <property type="protein sequence ID" value="PIW15761.1"/>
    <property type="molecule type" value="Genomic_DNA"/>
</dbReference>
<comment type="caution">
    <text evidence="5">The sequence shown here is derived from an EMBL/GenBank/DDBJ whole genome shotgun (WGS) entry which is preliminary data.</text>
</comment>
<keyword evidence="1" id="KW-0805">Transcription regulation</keyword>
<dbReference type="PANTHER" id="PTHR46796:SF7">
    <property type="entry name" value="ARAC FAMILY TRANSCRIPTIONAL REGULATOR"/>
    <property type="match status" value="1"/>
</dbReference>
<protein>
    <recommendedName>
        <fullName evidence="4">HTH araC/xylS-type domain-containing protein</fullName>
    </recommendedName>
</protein>
<gene>
    <name evidence="5" type="ORF">COW36_15950</name>
</gene>